<keyword evidence="3" id="KW-1185">Reference proteome</keyword>
<feature type="compositionally biased region" description="Low complexity" evidence="1">
    <location>
        <begin position="222"/>
        <end position="232"/>
    </location>
</feature>
<evidence type="ECO:0000256" key="1">
    <source>
        <dbReference type="SAM" id="MobiDB-lite"/>
    </source>
</evidence>
<accession>A0ABY0GEH3</accession>
<dbReference type="Proteomes" id="UP000293195">
    <property type="component" value="Unassembled WGS sequence"/>
</dbReference>
<dbReference type="EMBL" id="PDXF01000015">
    <property type="protein sequence ID" value="RYO02758.1"/>
    <property type="molecule type" value="Genomic_DNA"/>
</dbReference>
<proteinExistence type="predicted"/>
<comment type="caution">
    <text evidence="2">The sequence shown here is derived from an EMBL/GenBank/DDBJ whole genome shotgun (WGS) entry which is preliminary data.</text>
</comment>
<evidence type="ECO:0000313" key="3">
    <source>
        <dbReference type="Proteomes" id="UP000293195"/>
    </source>
</evidence>
<name>A0ABY0GEH3_9PLEO</name>
<protein>
    <submittedName>
        <fullName evidence="2">Uncharacterized protein</fullName>
    </submittedName>
</protein>
<reference evidence="3" key="1">
    <citation type="journal article" date="2019" name="bioRxiv">
        <title>Genomics, evolutionary history and diagnostics of the Alternaria alternata species group including apple and Asian pear pathotypes.</title>
        <authorList>
            <person name="Armitage A.D."/>
            <person name="Cockerton H.M."/>
            <person name="Sreenivasaprasad S."/>
            <person name="Woodhall J.W."/>
            <person name="Lane C.R."/>
            <person name="Harrison R.J."/>
            <person name="Clarkson J.P."/>
        </authorList>
    </citation>
    <scope>NUCLEOTIDE SEQUENCE [LARGE SCALE GENOMIC DNA]</scope>
    <source>
        <strain evidence="3">FERA 635</strain>
    </source>
</reference>
<feature type="compositionally biased region" description="Basic and acidic residues" evidence="1">
    <location>
        <begin position="206"/>
        <end position="219"/>
    </location>
</feature>
<organism evidence="2 3">
    <name type="scientific">Alternaria tenuissima</name>
    <dbReference type="NCBI Taxonomy" id="119927"/>
    <lineage>
        <taxon>Eukaryota</taxon>
        <taxon>Fungi</taxon>
        <taxon>Dikarya</taxon>
        <taxon>Ascomycota</taxon>
        <taxon>Pezizomycotina</taxon>
        <taxon>Dothideomycetes</taxon>
        <taxon>Pleosporomycetidae</taxon>
        <taxon>Pleosporales</taxon>
        <taxon>Pleosporineae</taxon>
        <taxon>Pleosporaceae</taxon>
        <taxon>Alternaria</taxon>
        <taxon>Alternaria sect. Alternaria</taxon>
        <taxon>Alternaria alternata complex</taxon>
    </lineage>
</organism>
<feature type="region of interest" description="Disordered" evidence="1">
    <location>
        <begin position="206"/>
        <end position="235"/>
    </location>
</feature>
<evidence type="ECO:0000313" key="2">
    <source>
        <dbReference type="EMBL" id="RYO02758.1"/>
    </source>
</evidence>
<feature type="region of interest" description="Disordered" evidence="1">
    <location>
        <begin position="393"/>
        <end position="412"/>
    </location>
</feature>
<gene>
    <name evidence="2" type="ORF">AA0119_g5316</name>
</gene>
<sequence length="412" mass="47154">MEEPQIDIFVVPWSSKLPLTHQEISANLKKQYRDIDFKFPTSYEEADAVRFQAIRERTFAKREKLRFPTGSSSTDRDDAYEDERKLFDAALPNAIDQEKYWLWVHDKDLKSRTMPKAGAAQDYFKALARTDYSDEVSLRELFALLQTYVYPYIPAGSYNGYRYRIVPSLTPLAPDEELINWDDPREFATDPIVAIDLAGQRIRLSDEAEERRQRRRADISEESYSSSSSSNSTIQGNSNTGFVCFQVGELLAAKEENWSDNGSLPKGQDASKILWERTDWVLVLVISAESTAGAVWLLQNFNPTVEHTSDQYTITPGDPENLYGWGYFKGERQLNPVPIQRGGVKIAHKITDLTETSEWTMDEYITGKYEIVQAVLADRDKGKSPVIVRQLPRFESQDDSSPDVSRLRIEDD</sequence>